<keyword evidence="1" id="KW-0472">Membrane</keyword>
<gene>
    <name evidence="3" type="ORF">AGLY_000609</name>
</gene>
<feature type="transmembrane region" description="Helical" evidence="1">
    <location>
        <begin position="76"/>
        <end position="97"/>
    </location>
</feature>
<evidence type="ECO:0000256" key="1">
    <source>
        <dbReference type="SAM" id="Phobius"/>
    </source>
</evidence>
<dbReference type="EMBL" id="VYZN01000001">
    <property type="protein sequence ID" value="KAE9545066.1"/>
    <property type="molecule type" value="Genomic_DNA"/>
</dbReference>
<accession>A0A6G0UA13</accession>
<evidence type="ECO:0000256" key="2">
    <source>
        <dbReference type="SAM" id="SignalP"/>
    </source>
</evidence>
<keyword evidence="1" id="KW-1133">Transmembrane helix</keyword>
<dbReference type="AlphaFoldDB" id="A0A6G0UA13"/>
<keyword evidence="2" id="KW-0732">Signal</keyword>
<comment type="caution">
    <text evidence="3">The sequence shown here is derived from an EMBL/GenBank/DDBJ whole genome shotgun (WGS) entry which is preliminary data.</text>
</comment>
<feature type="signal peptide" evidence="2">
    <location>
        <begin position="1"/>
        <end position="18"/>
    </location>
</feature>
<name>A0A6G0UA13_APHGL</name>
<evidence type="ECO:0000313" key="4">
    <source>
        <dbReference type="Proteomes" id="UP000475862"/>
    </source>
</evidence>
<dbReference type="Proteomes" id="UP000475862">
    <property type="component" value="Unassembled WGS sequence"/>
</dbReference>
<protein>
    <submittedName>
        <fullName evidence="3">Uncharacterized protein</fullName>
    </submittedName>
</protein>
<keyword evidence="1" id="KW-0812">Transmembrane</keyword>
<keyword evidence="4" id="KW-1185">Reference proteome</keyword>
<organism evidence="3 4">
    <name type="scientific">Aphis glycines</name>
    <name type="common">Soybean aphid</name>
    <dbReference type="NCBI Taxonomy" id="307491"/>
    <lineage>
        <taxon>Eukaryota</taxon>
        <taxon>Metazoa</taxon>
        <taxon>Ecdysozoa</taxon>
        <taxon>Arthropoda</taxon>
        <taxon>Hexapoda</taxon>
        <taxon>Insecta</taxon>
        <taxon>Pterygota</taxon>
        <taxon>Neoptera</taxon>
        <taxon>Paraneoptera</taxon>
        <taxon>Hemiptera</taxon>
        <taxon>Sternorrhyncha</taxon>
        <taxon>Aphidomorpha</taxon>
        <taxon>Aphidoidea</taxon>
        <taxon>Aphididae</taxon>
        <taxon>Aphidini</taxon>
        <taxon>Aphis</taxon>
        <taxon>Aphis</taxon>
    </lineage>
</organism>
<feature type="chain" id="PRO_5026238589" evidence="2">
    <location>
        <begin position="19"/>
        <end position="235"/>
    </location>
</feature>
<evidence type="ECO:0000313" key="3">
    <source>
        <dbReference type="EMBL" id="KAE9545066.1"/>
    </source>
</evidence>
<proteinExistence type="predicted"/>
<reference evidence="3 4" key="1">
    <citation type="submission" date="2019-08" db="EMBL/GenBank/DDBJ databases">
        <title>The genome of the soybean aphid Biotype 1, its phylome, world population structure and adaptation to the North American continent.</title>
        <authorList>
            <person name="Giordano R."/>
            <person name="Donthu R.K."/>
            <person name="Hernandez A.G."/>
            <person name="Wright C.L."/>
            <person name="Zimin A.V."/>
        </authorList>
    </citation>
    <scope>NUCLEOTIDE SEQUENCE [LARGE SCALE GENOMIC DNA]</scope>
    <source>
        <tissue evidence="3">Whole aphids</tissue>
    </source>
</reference>
<sequence length="235" mass="26321">MGDLMMSVSFLRLSLVNGLENSTVGNTRIKLFFMSMMLATDSGKETAVSENAATMAPVAPKDSNILRNSDSSKNTFLSSIKLIISFFSAILFIYVIIGVYNTVPGLTSQHLKPGEVILLYGWPRVHFDINILFLLTRCKYEIKSENNMFYINSLWLSLIMRYTIVFCTSNIVTINISVVCGKPHTRYTLHFQICICLVASCHPPSALINRDHGLSTLYTDSVVSLVSYLEIHENT</sequence>